<dbReference type="STRING" id="1051890.A0A3N4LE66"/>
<sequence>MSAGQEFSLSLFLKIDSGTWNTKEVRDSHPVEKTEGRVNFSKKFTSLPTVIVSLSSLEILQGCRVNVYATHICLEGFTIHADSWYDTELFTCGVSWLAIGQ</sequence>
<proteinExistence type="predicted"/>
<name>A0A3N4LE66_9PEZI</name>
<dbReference type="EMBL" id="ML121565">
    <property type="protein sequence ID" value="RPB20996.1"/>
    <property type="molecule type" value="Genomic_DNA"/>
</dbReference>
<dbReference type="SUPFAM" id="SSF141086">
    <property type="entry name" value="Agglutinin HPA-like"/>
    <property type="match status" value="1"/>
</dbReference>
<dbReference type="InterPro" id="IPR019019">
    <property type="entry name" value="H-type_lectin_domain"/>
</dbReference>
<protein>
    <recommendedName>
        <fullName evidence="1">H-type lectin domain-containing protein</fullName>
    </recommendedName>
</protein>
<evidence type="ECO:0000259" key="1">
    <source>
        <dbReference type="Pfam" id="PF09458"/>
    </source>
</evidence>
<feature type="domain" description="H-type lectin" evidence="1">
    <location>
        <begin position="37"/>
        <end position="99"/>
    </location>
</feature>
<gene>
    <name evidence="2" type="ORF">L211DRAFT_463614</name>
</gene>
<accession>A0A3N4LE66</accession>
<keyword evidence="3" id="KW-1185">Reference proteome</keyword>
<dbReference type="OrthoDB" id="291007at2759"/>
<dbReference type="Proteomes" id="UP000267821">
    <property type="component" value="Unassembled WGS sequence"/>
</dbReference>
<reference evidence="2 3" key="1">
    <citation type="journal article" date="2018" name="Nat. Ecol. Evol.">
        <title>Pezizomycetes genomes reveal the molecular basis of ectomycorrhizal truffle lifestyle.</title>
        <authorList>
            <person name="Murat C."/>
            <person name="Payen T."/>
            <person name="Noel B."/>
            <person name="Kuo A."/>
            <person name="Morin E."/>
            <person name="Chen J."/>
            <person name="Kohler A."/>
            <person name="Krizsan K."/>
            <person name="Balestrini R."/>
            <person name="Da Silva C."/>
            <person name="Montanini B."/>
            <person name="Hainaut M."/>
            <person name="Levati E."/>
            <person name="Barry K.W."/>
            <person name="Belfiori B."/>
            <person name="Cichocki N."/>
            <person name="Clum A."/>
            <person name="Dockter R.B."/>
            <person name="Fauchery L."/>
            <person name="Guy J."/>
            <person name="Iotti M."/>
            <person name="Le Tacon F."/>
            <person name="Lindquist E.A."/>
            <person name="Lipzen A."/>
            <person name="Malagnac F."/>
            <person name="Mello A."/>
            <person name="Molinier V."/>
            <person name="Miyauchi S."/>
            <person name="Poulain J."/>
            <person name="Riccioni C."/>
            <person name="Rubini A."/>
            <person name="Sitrit Y."/>
            <person name="Splivallo R."/>
            <person name="Traeger S."/>
            <person name="Wang M."/>
            <person name="Zifcakova L."/>
            <person name="Wipf D."/>
            <person name="Zambonelli A."/>
            <person name="Paolocci F."/>
            <person name="Nowrousian M."/>
            <person name="Ottonello S."/>
            <person name="Baldrian P."/>
            <person name="Spatafora J.W."/>
            <person name="Henrissat B."/>
            <person name="Nagy L.G."/>
            <person name="Aury J.M."/>
            <person name="Wincker P."/>
            <person name="Grigoriev I.V."/>
            <person name="Bonfante P."/>
            <person name="Martin F.M."/>
        </authorList>
    </citation>
    <scope>NUCLEOTIDE SEQUENCE [LARGE SCALE GENOMIC DNA]</scope>
    <source>
        <strain evidence="2 3">ATCC MYA-4762</strain>
    </source>
</reference>
<evidence type="ECO:0000313" key="2">
    <source>
        <dbReference type="EMBL" id="RPB20996.1"/>
    </source>
</evidence>
<dbReference type="Pfam" id="PF09458">
    <property type="entry name" value="H_lectin"/>
    <property type="match status" value="1"/>
</dbReference>
<dbReference type="Gene3D" id="2.60.40.2080">
    <property type="match status" value="1"/>
</dbReference>
<organism evidence="2 3">
    <name type="scientific">Terfezia boudieri ATCC MYA-4762</name>
    <dbReference type="NCBI Taxonomy" id="1051890"/>
    <lineage>
        <taxon>Eukaryota</taxon>
        <taxon>Fungi</taxon>
        <taxon>Dikarya</taxon>
        <taxon>Ascomycota</taxon>
        <taxon>Pezizomycotina</taxon>
        <taxon>Pezizomycetes</taxon>
        <taxon>Pezizales</taxon>
        <taxon>Pezizaceae</taxon>
        <taxon>Terfezia</taxon>
    </lineage>
</organism>
<dbReference type="InterPro" id="IPR037221">
    <property type="entry name" value="H-type_lectin_dom_sf"/>
</dbReference>
<dbReference type="AlphaFoldDB" id="A0A3N4LE66"/>
<dbReference type="InParanoid" id="A0A3N4LE66"/>
<evidence type="ECO:0000313" key="3">
    <source>
        <dbReference type="Proteomes" id="UP000267821"/>
    </source>
</evidence>
<dbReference type="GO" id="GO:0030246">
    <property type="term" value="F:carbohydrate binding"/>
    <property type="evidence" value="ECO:0007669"/>
    <property type="project" value="InterPro"/>
</dbReference>
<dbReference type="GO" id="GO:0007155">
    <property type="term" value="P:cell adhesion"/>
    <property type="evidence" value="ECO:0007669"/>
    <property type="project" value="InterPro"/>
</dbReference>